<feature type="transmembrane region" description="Helical" evidence="1">
    <location>
        <begin position="64"/>
        <end position="85"/>
    </location>
</feature>
<gene>
    <name evidence="2" type="ORF">ABVK25_010350</name>
</gene>
<accession>A0ABR4AUH5</accession>
<evidence type="ECO:0000256" key="1">
    <source>
        <dbReference type="SAM" id="Phobius"/>
    </source>
</evidence>
<keyword evidence="1" id="KW-0812">Transmembrane</keyword>
<protein>
    <recommendedName>
        <fullName evidence="4">MARVEL domain-containing protein</fullName>
    </recommendedName>
</protein>
<proteinExistence type="predicted"/>
<keyword evidence="1" id="KW-1133">Transmembrane helix</keyword>
<comment type="caution">
    <text evidence="2">The sequence shown here is derived from an EMBL/GenBank/DDBJ whole genome shotgun (WGS) entry which is preliminary data.</text>
</comment>
<organism evidence="2 3">
    <name type="scientific">Lepraria finkii</name>
    <dbReference type="NCBI Taxonomy" id="1340010"/>
    <lineage>
        <taxon>Eukaryota</taxon>
        <taxon>Fungi</taxon>
        <taxon>Dikarya</taxon>
        <taxon>Ascomycota</taxon>
        <taxon>Pezizomycotina</taxon>
        <taxon>Lecanoromycetes</taxon>
        <taxon>OSLEUM clade</taxon>
        <taxon>Lecanoromycetidae</taxon>
        <taxon>Lecanorales</taxon>
        <taxon>Lecanorineae</taxon>
        <taxon>Stereocaulaceae</taxon>
        <taxon>Lepraria</taxon>
    </lineage>
</organism>
<evidence type="ECO:0008006" key="4">
    <source>
        <dbReference type="Google" id="ProtNLM"/>
    </source>
</evidence>
<keyword evidence="3" id="KW-1185">Reference proteome</keyword>
<dbReference type="PANTHER" id="PTHR37451:SF1">
    <property type="entry name" value="MARVEL DOMAIN-CONTAINING PROTEIN"/>
    <property type="match status" value="1"/>
</dbReference>
<name>A0ABR4AUH5_9LECA</name>
<reference evidence="2 3" key="1">
    <citation type="submission" date="2024-09" db="EMBL/GenBank/DDBJ databases">
        <title>Rethinking Asexuality: The Enigmatic Case of Functional Sexual Genes in Lepraria (Stereocaulaceae).</title>
        <authorList>
            <person name="Doellman M."/>
            <person name="Sun Y."/>
            <person name="Barcenas-Pena A."/>
            <person name="Lumbsch H.T."/>
            <person name="Grewe F."/>
        </authorList>
    </citation>
    <scope>NUCLEOTIDE SEQUENCE [LARGE SCALE GENOMIC DNA]</scope>
    <source>
        <strain evidence="2 3">Grewe 0041</strain>
    </source>
</reference>
<evidence type="ECO:0000313" key="3">
    <source>
        <dbReference type="Proteomes" id="UP001590951"/>
    </source>
</evidence>
<evidence type="ECO:0000313" key="2">
    <source>
        <dbReference type="EMBL" id="KAL2049340.1"/>
    </source>
</evidence>
<dbReference type="Proteomes" id="UP001590951">
    <property type="component" value="Unassembled WGS sequence"/>
</dbReference>
<dbReference type="EMBL" id="JBHFEH010000065">
    <property type="protein sequence ID" value="KAL2049340.1"/>
    <property type="molecule type" value="Genomic_DNA"/>
</dbReference>
<dbReference type="PANTHER" id="PTHR37451">
    <property type="entry name" value="MARVEL DOMAIN"/>
    <property type="match status" value="1"/>
</dbReference>
<keyword evidence="1" id="KW-0472">Membrane</keyword>
<sequence>MLDIIVLAICAIQFLFAIVILGMTGHIASYIYVPSQDSFELFCAIWTVVILLYLALAPRIFPHFAHPFAILGLNALYHGFLVRCIHRHGSPLPRA</sequence>
<feature type="transmembrane region" description="Helical" evidence="1">
    <location>
        <begin position="6"/>
        <end position="32"/>
    </location>
</feature>
<feature type="transmembrane region" description="Helical" evidence="1">
    <location>
        <begin position="39"/>
        <end position="58"/>
    </location>
</feature>